<gene>
    <name evidence="3" type="ORF">METZ01_LOCUS344256</name>
</gene>
<evidence type="ECO:0000313" key="3">
    <source>
        <dbReference type="EMBL" id="SVC91402.1"/>
    </source>
</evidence>
<name>A0A382R2P4_9ZZZZ</name>
<dbReference type="CDD" id="cd00060">
    <property type="entry name" value="FHA"/>
    <property type="match status" value="1"/>
</dbReference>
<dbReference type="Pfam" id="PF00498">
    <property type="entry name" value="FHA"/>
    <property type="match status" value="1"/>
</dbReference>
<evidence type="ECO:0000259" key="2">
    <source>
        <dbReference type="Pfam" id="PF00498"/>
    </source>
</evidence>
<organism evidence="3">
    <name type="scientific">marine metagenome</name>
    <dbReference type="NCBI Taxonomy" id="408172"/>
    <lineage>
        <taxon>unclassified sequences</taxon>
        <taxon>metagenomes</taxon>
        <taxon>ecological metagenomes</taxon>
    </lineage>
</organism>
<feature type="domain" description="FHA" evidence="2">
    <location>
        <begin position="38"/>
        <end position="91"/>
    </location>
</feature>
<feature type="region of interest" description="Disordered" evidence="1">
    <location>
        <begin position="72"/>
        <end position="109"/>
    </location>
</feature>
<dbReference type="EMBL" id="UINC01118339">
    <property type="protein sequence ID" value="SVC91402.1"/>
    <property type="molecule type" value="Genomic_DNA"/>
</dbReference>
<accession>A0A382R2P4</accession>
<proteinExistence type="predicted"/>
<feature type="non-terminal residue" evidence="3">
    <location>
        <position position="1"/>
    </location>
</feature>
<sequence length="293" mass="31728">VSTLVVERVNPPSEVVKEIALPSPEGGPGATSTEIAQIGRSEIVDWFGPFDQSDRVSRKHLRIVLNPGLDGGPGLSVTISDTGSTNGSSPNQADADSGDAGISPDWPGSEPKVAKIDLAGVVTLRFTIGALRLPPKTKVRQAQPAPLGEQEDIRFSASAPVRMPKKDSPFTEFAGQTFIPGAPKDDHGNAEGTQYDLAKDDAFDGMKIVVMHYYTGEGFNFKRAKAALQQKGFKVVRYTKTPTPRRLISDLKDASQLWIISTQNKLLNDQHLKAIKDFFDEGKGVYIWGDNDP</sequence>
<dbReference type="InterPro" id="IPR000253">
    <property type="entry name" value="FHA_dom"/>
</dbReference>
<dbReference type="SUPFAM" id="SSF49879">
    <property type="entry name" value="SMAD/FHA domain"/>
    <property type="match status" value="1"/>
</dbReference>
<dbReference type="InterPro" id="IPR008984">
    <property type="entry name" value="SMAD_FHA_dom_sf"/>
</dbReference>
<feature type="compositionally biased region" description="Polar residues" evidence="1">
    <location>
        <begin position="77"/>
        <end position="94"/>
    </location>
</feature>
<dbReference type="Gene3D" id="2.60.200.20">
    <property type="match status" value="1"/>
</dbReference>
<reference evidence="3" key="1">
    <citation type="submission" date="2018-05" db="EMBL/GenBank/DDBJ databases">
        <authorList>
            <person name="Lanie J.A."/>
            <person name="Ng W.-L."/>
            <person name="Kazmierczak K.M."/>
            <person name="Andrzejewski T.M."/>
            <person name="Davidsen T.M."/>
            <person name="Wayne K.J."/>
            <person name="Tettelin H."/>
            <person name="Glass J.I."/>
            <person name="Rusch D."/>
            <person name="Podicherti R."/>
            <person name="Tsui H.-C.T."/>
            <person name="Winkler M.E."/>
        </authorList>
    </citation>
    <scope>NUCLEOTIDE SEQUENCE</scope>
</reference>
<feature type="non-terminal residue" evidence="3">
    <location>
        <position position="293"/>
    </location>
</feature>
<protein>
    <recommendedName>
        <fullName evidence="2">FHA domain-containing protein</fullName>
    </recommendedName>
</protein>
<dbReference type="AlphaFoldDB" id="A0A382R2P4"/>
<evidence type="ECO:0000256" key="1">
    <source>
        <dbReference type="SAM" id="MobiDB-lite"/>
    </source>
</evidence>